<protein>
    <submittedName>
        <fullName evidence="1">Isoprenoid synthase domain-containing protein</fullName>
    </submittedName>
</protein>
<dbReference type="Proteomes" id="UP001275084">
    <property type="component" value="Unassembled WGS sequence"/>
</dbReference>
<dbReference type="EMBL" id="JAUIQD010000005">
    <property type="protein sequence ID" value="KAK3350083.1"/>
    <property type="molecule type" value="Genomic_DNA"/>
</dbReference>
<accession>A0AAJ0HFT8</accession>
<evidence type="ECO:0000313" key="1">
    <source>
        <dbReference type="EMBL" id="KAK3350083.1"/>
    </source>
</evidence>
<gene>
    <name evidence="1" type="ORF">B0T25DRAFT_611201</name>
</gene>
<name>A0AAJ0HFT8_9PEZI</name>
<sequence>MFTKRDASALILVIGQQLIHRNFPVNGWVESERGLGAIPDLGGQHLRIPDLTSAFAGWKQGVNPPYKRVRQNVDGRLGKLIRGGGERVLKKGKAGDLGLFASSWFPDADYDGLETMALFSIWVFFWDDAIDGSGEASVPGLAIDGAGDEAVARSIAQAERYREQSLAFARFHLLGGVESSTNPEPAAPNVICGTFAEVARRVRKICRDEEALRTGFLTSIGTYMEACVTELTWRLSNNLPPSADEFCQFRLQTSAVEMMLDLCMLSQELLNIRVCSNKISIIINELFSLKKELRDGAPLNLVPVTMGALDLNLDLAIQVILNDPHGNIGDFEQEANVRREDAASEHGGVVLGSLEGLIGAYQSLVTCVLNFSIKSPRYEILKDRQDDGSFAITL</sequence>
<dbReference type="Pfam" id="PF19086">
    <property type="entry name" value="Terpene_syn_C_2"/>
    <property type="match status" value="1"/>
</dbReference>
<reference evidence="1" key="1">
    <citation type="journal article" date="2023" name="Mol. Phylogenet. Evol.">
        <title>Genome-scale phylogeny and comparative genomics of the fungal order Sordariales.</title>
        <authorList>
            <person name="Hensen N."/>
            <person name="Bonometti L."/>
            <person name="Westerberg I."/>
            <person name="Brannstrom I.O."/>
            <person name="Guillou S."/>
            <person name="Cros-Aarteil S."/>
            <person name="Calhoun S."/>
            <person name="Haridas S."/>
            <person name="Kuo A."/>
            <person name="Mondo S."/>
            <person name="Pangilinan J."/>
            <person name="Riley R."/>
            <person name="LaButti K."/>
            <person name="Andreopoulos B."/>
            <person name="Lipzen A."/>
            <person name="Chen C."/>
            <person name="Yan M."/>
            <person name="Daum C."/>
            <person name="Ng V."/>
            <person name="Clum A."/>
            <person name="Steindorff A."/>
            <person name="Ohm R.A."/>
            <person name="Martin F."/>
            <person name="Silar P."/>
            <person name="Natvig D.O."/>
            <person name="Lalanne C."/>
            <person name="Gautier V."/>
            <person name="Ament-Velasquez S.L."/>
            <person name="Kruys A."/>
            <person name="Hutchinson M.I."/>
            <person name="Powell A.J."/>
            <person name="Barry K."/>
            <person name="Miller A.N."/>
            <person name="Grigoriev I.V."/>
            <person name="Debuchy R."/>
            <person name="Gladieux P."/>
            <person name="Hiltunen Thoren M."/>
            <person name="Johannesson H."/>
        </authorList>
    </citation>
    <scope>NUCLEOTIDE SEQUENCE</scope>
    <source>
        <strain evidence="1">CBS 955.72</strain>
    </source>
</reference>
<dbReference type="AlphaFoldDB" id="A0AAJ0HFT8"/>
<reference evidence="1" key="2">
    <citation type="submission" date="2023-06" db="EMBL/GenBank/DDBJ databases">
        <authorList>
            <consortium name="Lawrence Berkeley National Laboratory"/>
            <person name="Haridas S."/>
            <person name="Hensen N."/>
            <person name="Bonometti L."/>
            <person name="Westerberg I."/>
            <person name="Brannstrom I.O."/>
            <person name="Guillou S."/>
            <person name="Cros-Aarteil S."/>
            <person name="Calhoun S."/>
            <person name="Kuo A."/>
            <person name="Mondo S."/>
            <person name="Pangilinan J."/>
            <person name="Riley R."/>
            <person name="Labutti K."/>
            <person name="Andreopoulos B."/>
            <person name="Lipzen A."/>
            <person name="Chen C."/>
            <person name="Yanf M."/>
            <person name="Daum C."/>
            <person name="Ng V."/>
            <person name="Clum A."/>
            <person name="Steindorff A."/>
            <person name="Ohm R."/>
            <person name="Martin F."/>
            <person name="Silar P."/>
            <person name="Natvig D."/>
            <person name="Lalanne C."/>
            <person name="Gautier V."/>
            <person name="Ament-Velasquez S.L."/>
            <person name="Kruys A."/>
            <person name="Hutchinson M.I."/>
            <person name="Powell A.J."/>
            <person name="Barry K."/>
            <person name="Miller A.N."/>
            <person name="Grigoriev I.V."/>
            <person name="Debuchy R."/>
            <person name="Gladieux P."/>
            <person name="Thoren M.H."/>
            <person name="Johannesson H."/>
        </authorList>
    </citation>
    <scope>NUCLEOTIDE SEQUENCE</scope>
    <source>
        <strain evidence="1">CBS 955.72</strain>
    </source>
</reference>
<organism evidence="1 2">
    <name type="scientific">Lasiosphaeria hispida</name>
    <dbReference type="NCBI Taxonomy" id="260671"/>
    <lineage>
        <taxon>Eukaryota</taxon>
        <taxon>Fungi</taxon>
        <taxon>Dikarya</taxon>
        <taxon>Ascomycota</taxon>
        <taxon>Pezizomycotina</taxon>
        <taxon>Sordariomycetes</taxon>
        <taxon>Sordariomycetidae</taxon>
        <taxon>Sordariales</taxon>
        <taxon>Lasiosphaeriaceae</taxon>
        <taxon>Lasiosphaeria</taxon>
    </lineage>
</organism>
<keyword evidence="2" id="KW-1185">Reference proteome</keyword>
<dbReference type="InterPro" id="IPR008949">
    <property type="entry name" value="Isoprenoid_synthase_dom_sf"/>
</dbReference>
<dbReference type="Gene3D" id="1.10.600.10">
    <property type="entry name" value="Farnesyl Diphosphate Synthase"/>
    <property type="match status" value="1"/>
</dbReference>
<evidence type="ECO:0000313" key="2">
    <source>
        <dbReference type="Proteomes" id="UP001275084"/>
    </source>
</evidence>
<proteinExistence type="predicted"/>
<comment type="caution">
    <text evidence="1">The sequence shown here is derived from an EMBL/GenBank/DDBJ whole genome shotgun (WGS) entry which is preliminary data.</text>
</comment>
<dbReference type="SUPFAM" id="SSF48576">
    <property type="entry name" value="Terpenoid synthases"/>
    <property type="match status" value="1"/>
</dbReference>